<dbReference type="CDD" id="cd14254">
    <property type="entry name" value="Dockerin_II"/>
    <property type="match status" value="1"/>
</dbReference>
<dbReference type="Gene3D" id="1.10.1330.10">
    <property type="entry name" value="Dockerin domain"/>
    <property type="match status" value="1"/>
</dbReference>
<dbReference type="Gene3D" id="2.60.40.1120">
    <property type="entry name" value="Carboxypeptidase-like, regulatory domain"/>
    <property type="match status" value="1"/>
</dbReference>
<evidence type="ECO:0000313" key="3">
    <source>
        <dbReference type="EMBL" id="MBC8540165.1"/>
    </source>
</evidence>
<feature type="signal peptide" evidence="1">
    <location>
        <begin position="1"/>
        <end position="25"/>
    </location>
</feature>
<proteinExistence type="predicted"/>
<dbReference type="RefSeq" id="WP_249311286.1">
    <property type="nucleotide sequence ID" value="NZ_JACRSU010000001.1"/>
</dbReference>
<dbReference type="Pfam" id="PF00404">
    <property type="entry name" value="Dockerin_1"/>
    <property type="match status" value="2"/>
</dbReference>
<comment type="caution">
    <text evidence="3">The sequence shown here is derived from an EMBL/GenBank/DDBJ whole genome shotgun (WGS) entry which is preliminary data.</text>
</comment>
<evidence type="ECO:0000313" key="4">
    <source>
        <dbReference type="Proteomes" id="UP000611762"/>
    </source>
</evidence>
<sequence length="605" mass="64939">MKKLNAIISVLISSILFLFSTSVFAETATTTPEAAVINGIDVLAAEDIDFTNAYPYVLYQNEYGNLETIYDDPIVVSWTSPELGSYVIETLGEVSTTISVYSVNEQGEVTGSPSVARADSNLHAQYNTTCLGGLNKYIVIKKNSDHPSPGTDFLFRIVRTDQSDDATNYLDEARQDAANNNFSNLKNSACLDYSGDVDIFTYNVTSGGTVGFKFKNVDADLTVTVRQEAPNSFMGTFNYGSFQIPSNVEKTHTMRLSTGKYYIQINETAPDAINKNYLYSYDFEFIPPGSTSKSTVSGTVSTPAATANIDSLFNDLHSMTVYAKTSVLGDVVTSTVVDSAGNYQLDLAPGSYVLEFERAGYLTRYTQVTVGSSDVTVPDKTLLKGDVNGDGVVNQTDSELVIAAFATSYPNSGYDPACDIDGNAVINTDDVTVVLGNYGKTIESYGENVVIPGVSGKITPVVSTDDDDFDDLHKITVTMKRASDGAVVAATEADKATGAYSFIARESGNFILEFRRAGYLTRQTAVTFSDSKIVLPDKALLAGDVNGDGVVNQTDSELVIAAYGIGYQDAGYDPACDFDGDSNITVSDVGMVVSNNGKTTNDYID</sequence>
<dbReference type="InterPro" id="IPR036439">
    <property type="entry name" value="Dockerin_dom_sf"/>
</dbReference>
<dbReference type="PROSITE" id="PS51766">
    <property type="entry name" value="DOCKERIN"/>
    <property type="match status" value="1"/>
</dbReference>
<protein>
    <recommendedName>
        <fullName evidence="2">Dockerin domain-containing protein</fullName>
    </recommendedName>
</protein>
<accession>A0A926DN33</accession>
<dbReference type="EMBL" id="JACRSU010000001">
    <property type="protein sequence ID" value="MBC8540165.1"/>
    <property type="molecule type" value="Genomic_DNA"/>
</dbReference>
<dbReference type="InterPro" id="IPR008969">
    <property type="entry name" value="CarboxyPept-like_regulatory"/>
</dbReference>
<evidence type="ECO:0000256" key="1">
    <source>
        <dbReference type="SAM" id="SignalP"/>
    </source>
</evidence>
<keyword evidence="4" id="KW-1185">Reference proteome</keyword>
<reference evidence="3" key="1">
    <citation type="submission" date="2020-08" db="EMBL/GenBank/DDBJ databases">
        <title>Genome public.</title>
        <authorList>
            <person name="Liu C."/>
            <person name="Sun Q."/>
        </authorList>
    </citation>
    <scope>NUCLEOTIDE SEQUENCE</scope>
    <source>
        <strain evidence="3">H8</strain>
    </source>
</reference>
<dbReference type="SUPFAM" id="SSF63446">
    <property type="entry name" value="Type I dockerin domain"/>
    <property type="match status" value="2"/>
</dbReference>
<feature type="domain" description="Dockerin" evidence="2">
    <location>
        <begin position="380"/>
        <end position="447"/>
    </location>
</feature>
<dbReference type="Gene3D" id="2.60.40.4130">
    <property type="match status" value="1"/>
</dbReference>
<dbReference type="GO" id="GO:0004553">
    <property type="term" value="F:hydrolase activity, hydrolyzing O-glycosyl compounds"/>
    <property type="evidence" value="ECO:0007669"/>
    <property type="project" value="InterPro"/>
</dbReference>
<dbReference type="GO" id="GO:0000272">
    <property type="term" value="P:polysaccharide catabolic process"/>
    <property type="evidence" value="ECO:0007669"/>
    <property type="project" value="InterPro"/>
</dbReference>
<keyword evidence="1" id="KW-0732">Signal</keyword>
<evidence type="ECO:0000259" key="2">
    <source>
        <dbReference type="PROSITE" id="PS51766"/>
    </source>
</evidence>
<dbReference type="InterPro" id="IPR016134">
    <property type="entry name" value="Dockerin_dom"/>
</dbReference>
<gene>
    <name evidence="3" type="ORF">H8698_04155</name>
</gene>
<dbReference type="Proteomes" id="UP000611762">
    <property type="component" value="Unassembled WGS sequence"/>
</dbReference>
<name>A0A926DN33_9FIRM</name>
<organism evidence="3 4">
    <name type="scientific">Congzhengia minquanensis</name>
    <dbReference type="NCBI Taxonomy" id="2763657"/>
    <lineage>
        <taxon>Bacteria</taxon>
        <taxon>Bacillati</taxon>
        <taxon>Bacillota</taxon>
        <taxon>Clostridia</taxon>
        <taxon>Eubacteriales</taxon>
        <taxon>Oscillospiraceae</taxon>
        <taxon>Congzhengia</taxon>
    </lineage>
</organism>
<feature type="chain" id="PRO_5036999406" description="Dockerin domain-containing protein" evidence="1">
    <location>
        <begin position="26"/>
        <end position="605"/>
    </location>
</feature>
<dbReference type="Gene3D" id="2.60.120.380">
    <property type="match status" value="1"/>
</dbReference>
<dbReference type="AlphaFoldDB" id="A0A926DN33"/>
<dbReference type="InterPro" id="IPR002105">
    <property type="entry name" value="Dockerin_1_rpt"/>
</dbReference>
<dbReference type="SUPFAM" id="SSF49464">
    <property type="entry name" value="Carboxypeptidase regulatory domain-like"/>
    <property type="match status" value="1"/>
</dbReference>